<keyword evidence="2" id="KW-1185">Reference proteome</keyword>
<organism evidence="1 2">
    <name type="scientific">Psychrobacter luti</name>
    <dbReference type="NCBI Taxonomy" id="198481"/>
    <lineage>
        <taxon>Bacteria</taxon>
        <taxon>Pseudomonadati</taxon>
        <taxon>Pseudomonadota</taxon>
        <taxon>Gammaproteobacteria</taxon>
        <taxon>Moraxellales</taxon>
        <taxon>Moraxellaceae</taxon>
        <taxon>Psychrobacter</taxon>
    </lineage>
</organism>
<dbReference type="AlphaFoldDB" id="A0A839TAN5"/>
<comment type="caution">
    <text evidence="1">The sequence shown here is derived from an EMBL/GenBank/DDBJ whole genome shotgun (WGS) entry which is preliminary data.</text>
</comment>
<dbReference type="SUPFAM" id="SSF56349">
    <property type="entry name" value="DNA breaking-rejoining enzymes"/>
    <property type="match status" value="1"/>
</dbReference>
<evidence type="ECO:0000313" key="1">
    <source>
        <dbReference type="EMBL" id="MBB3106198.1"/>
    </source>
</evidence>
<gene>
    <name evidence="1" type="ORF">FHS24_000689</name>
</gene>
<accession>A0A839TAN5</accession>
<sequence length="65" mass="7326">MVKAVAEELGNTPAVCRASYINPIIIERFLAGQFFEPYKQACRGRTKQYQSCEEKALLGFLNAIQ</sequence>
<dbReference type="InterPro" id="IPR011010">
    <property type="entry name" value="DNA_brk_join_enz"/>
</dbReference>
<keyword evidence="1" id="KW-0413">Isomerase</keyword>
<dbReference type="Proteomes" id="UP000588111">
    <property type="component" value="Unassembled WGS sequence"/>
</dbReference>
<dbReference type="RefSeq" id="WP_227671707.1">
    <property type="nucleotide sequence ID" value="NZ_CAJHAH010000002.1"/>
</dbReference>
<dbReference type="Gene3D" id="1.10.132.120">
    <property type="match status" value="1"/>
</dbReference>
<reference evidence="1 2" key="1">
    <citation type="submission" date="2020-08" db="EMBL/GenBank/DDBJ databases">
        <title>Genomic Encyclopedia of Type Strains, Phase III (KMG-III): the genomes of soil and plant-associated and newly described type strains.</title>
        <authorList>
            <person name="Whitman W."/>
        </authorList>
    </citation>
    <scope>NUCLEOTIDE SEQUENCE [LARGE SCALE GENOMIC DNA]</scope>
    <source>
        <strain evidence="1 2">CECT 5885</strain>
    </source>
</reference>
<evidence type="ECO:0000313" key="2">
    <source>
        <dbReference type="Proteomes" id="UP000588111"/>
    </source>
</evidence>
<dbReference type="GO" id="GO:0016853">
    <property type="term" value="F:isomerase activity"/>
    <property type="evidence" value="ECO:0007669"/>
    <property type="project" value="UniProtKB-KW"/>
</dbReference>
<dbReference type="EMBL" id="JACHXL010000001">
    <property type="protein sequence ID" value="MBB3106198.1"/>
    <property type="molecule type" value="Genomic_DNA"/>
</dbReference>
<dbReference type="GO" id="GO:0003677">
    <property type="term" value="F:DNA binding"/>
    <property type="evidence" value="ECO:0007669"/>
    <property type="project" value="InterPro"/>
</dbReference>
<protein>
    <submittedName>
        <fullName evidence="1">DNA topoisomerase IB</fullName>
    </submittedName>
</protein>
<proteinExistence type="predicted"/>
<name>A0A839TAN5_9GAMM</name>